<protein>
    <recommendedName>
        <fullName evidence="2">cysteine-S-conjugate beta-lyase</fullName>
        <ecNumber evidence="2">4.4.1.13</ecNumber>
    </recommendedName>
</protein>
<dbReference type="AlphaFoldDB" id="A0A5E8GTR9"/>
<sequence length="392" mass="43751">MTEWNFDEVIDRTEVPALKWHTRVLGPNAPKLFQAGVADMDFQVAPCIREAMTRRLAHGVFGYEAVPDGLFPSLTEWLNDRHNWRVDPEHILRAPNVLNALAMVLNTFTEEGAGVIIQPPVFFDFQDIIHENGRRVVLNPLRLQEGGYEMDFDGLEEVASNSRTQMMFLCNPHNPVGRVWTRAELEQLGQICRRHNVLVVSDELHGDLTFAGHPYVPFASLGEENSLNSIVCLSPAKSFNIASCCAAFTLVTDNHKRAALQAENSRLTVNKNNAFSSVAMEAAYRGGGPWLDAAIAYLTGNRDLLRERISGLERVKLVEPEGTFLAWLDFRGMELDTDRLTAFLREEAGWAITRGIAFGEEGAGFGRLNFACPRSRLDTALERLEAAVVSHS</sequence>
<evidence type="ECO:0000256" key="5">
    <source>
        <dbReference type="ARBA" id="ARBA00037974"/>
    </source>
</evidence>
<dbReference type="Gene3D" id="3.40.640.10">
    <property type="entry name" value="Type I PLP-dependent aspartate aminotransferase-like (Major domain)"/>
    <property type="match status" value="1"/>
</dbReference>
<feature type="domain" description="Aminotransferase class I/classII large" evidence="6">
    <location>
        <begin position="39"/>
        <end position="384"/>
    </location>
</feature>
<keyword evidence="3" id="KW-0663">Pyridoxal phosphate</keyword>
<name>A0A5E8GTR9_ROSAD</name>
<reference evidence="7 8" key="2">
    <citation type="submission" date="2013-04" db="EMBL/GenBank/DDBJ databases">
        <authorList>
            <person name="Fiebig A."/>
            <person name="Pradella S."/>
            <person name="Wagner-Doebler I."/>
        </authorList>
    </citation>
    <scope>NUCLEOTIDE SEQUENCE [LARGE SCALE GENOMIC DNA]</scope>
    <source>
        <strain evidence="8">DSM 17067 / NCIMB 14079 / DFL-11</strain>
    </source>
</reference>
<dbReference type="EMBL" id="ACCU02000002">
    <property type="protein sequence ID" value="EEE43264.1"/>
    <property type="molecule type" value="Genomic_DNA"/>
</dbReference>
<dbReference type="Pfam" id="PF00155">
    <property type="entry name" value="Aminotran_1_2"/>
    <property type="match status" value="1"/>
</dbReference>
<evidence type="ECO:0000313" key="7">
    <source>
        <dbReference type="EMBL" id="EEE43264.1"/>
    </source>
</evidence>
<dbReference type="Gene3D" id="3.90.1150.10">
    <property type="entry name" value="Aspartate Aminotransferase, domain 1"/>
    <property type="match status" value="1"/>
</dbReference>
<dbReference type="EC" id="4.4.1.13" evidence="2"/>
<evidence type="ECO:0000256" key="1">
    <source>
        <dbReference type="ARBA" id="ARBA00001933"/>
    </source>
</evidence>
<evidence type="ECO:0000256" key="4">
    <source>
        <dbReference type="ARBA" id="ARBA00023239"/>
    </source>
</evidence>
<comment type="cofactor">
    <cofactor evidence="1">
        <name>pyridoxal 5'-phosphate</name>
        <dbReference type="ChEBI" id="CHEBI:597326"/>
    </cofactor>
</comment>
<comment type="similarity">
    <text evidence="5">Belongs to the class-II pyridoxal-phosphate-dependent aminotransferase family. MalY/PatB cystathionine beta-lyase subfamily.</text>
</comment>
<dbReference type="Proteomes" id="UP000004703">
    <property type="component" value="Chromosome"/>
</dbReference>
<keyword evidence="4 7" id="KW-0456">Lyase</keyword>
<reference evidence="7 8" key="1">
    <citation type="submission" date="2008-01" db="EMBL/GenBank/DDBJ databases">
        <authorList>
            <person name="Wagner-Dobler I."/>
            <person name="Ferriera S."/>
            <person name="Johnson J."/>
            <person name="Kravitz S."/>
            <person name="Beeson K."/>
            <person name="Sutton G."/>
            <person name="Rogers Y.-H."/>
            <person name="Friedman R."/>
            <person name="Frazier M."/>
            <person name="Venter J.C."/>
        </authorList>
    </citation>
    <scope>NUCLEOTIDE SEQUENCE [LARGE SCALE GENOMIC DNA]</scope>
    <source>
        <strain evidence="8">DSM 17067 / NCIMB 14079 / DFL-11</strain>
    </source>
</reference>
<dbReference type="InterPro" id="IPR015421">
    <property type="entry name" value="PyrdxlP-dep_Trfase_major"/>
</dbReference>
<dbReference type="GO" id="GO:0030170">
    <property type="term" value="F:pyridoxal phosphate binding"/>
    <property type="evidence" value="ECO:0007669"/>
    <property type="project" value="InterPro"/>
</dbReference>
<evidence type="ECO:0000256" key="2">
    <source>
        <dbReference type="ARBA" id="ARBA00012224"/>
    </source>
</evidence>
<dbReference type="InterPro" id="IPR027619">
    <property type="entry name" value="C-S_lyase_PatB-like"/>
</dbReference>
<evidence type="ECO:0000256" key="3">
    <source>
        <dbReference type="ARBA" id="ARBA00022898"/>
    </source>
</evidence>
<comment type="caution">
    <text evidence="7">The sequence shown here is derived from an EMBL/GenBank/DDBJ whole genome shotgun (WGS) entry which is preliminary data.</text>
</comment>
<organism evidence="7 8">
    <name type="scientific">Roseibium alexandrii (strain DSM 17067 / NCIMB 14079 / DFL-11)</name>
    <name type="common">Labrenzia alexandrii</name>
    <dbReference type="NCBI Taxonomy" id="244592"/>
    <lineage>
        <taxon>Bacteria</taxon>
        <taxon>Pseudomonadati</taxon>
        <taxon>Pseudomonadota</taxon>
        <taxon>Alphaproteobacteria</taxon>
        <taxon>Hyphomicrobiales</taxon>
        <taxon>Stappiaceae</taxon>
        <taxon>Roseibium</taxon>
    </lineage>
</organism>
<evidence type="ECO:0000259" key="6">
    <source>
        <dbReference type="Pfam" id="PF00155"/>
    </source>
</evidence>
<dbReference type="GO" id="GO:0047804">
    <property type="term" value="F:cysteine-S-conjugate beta-lyase activity"/>
    <property type="evidence" value="ECO:0007669"/>
    <property type="project" value="UniProtKB-EC"/>
</dbReference>
<dbReference type="InterPro" id="IPR015424">
    <property type="entry name" value="PyrdxlP-dep_Trfase"/>
</dbReference>
<dbReference type="NCBIfam" id="TIGR04350">
    <property type="entry name" value="C_S_lyase_PatB"/>
    <property type="match status" value="1"/>
</dbReference>
<dbReference type="PANTHER" id="PTHR43525">
    <property type="entry name" value="PROTEIN MALY"/>
    <property type="match status" value="1"/>
</dbReference>
<dbReference type="SUPFAM" id="SSF53383">
    <property type="entry name" value="PLP-dependent transferases"/>
    <property type="match status" value="1"/>
</dbReference>
<dbReference type="PANTHER" id="PTHR43525:SF1">
    <property type="entry name" value="PROTEIN MALY"/>
    <property type="match status" value="1"/>
</dbReference>
<proteinExistence type="inferred from homology"/>
<dbReference type="InterPro" id="IPR004839">
    <property type="entry name" value="Aminotransferase_I/II_large"/>
</dbReference>
<gene>
    <name evidence="7" type="ORF">SADFL11_550</name>
</gene>
<dbReference type="RefSeq" id="WP_008189282.1">
    <property type="nucleotide sequence ID" value="NZ_CM011002.1"/>
</dbReference>
<dbReference type="InterPro" id="IPR051798">
    <property type="entry name" value="Class-II_PLP-Dep_Aminotrans"/>
</dbReference>
<dbReference type="CDD" id="cd00609">
    <property type="entry name" value="AAT_like"/>
    <property type="match status" value="1"/>
</dbReference>
<accession>A0A5E8GTR9</accession>
<dbReference type="InterPro" id="IPR015422">
    <property type="entry name" value="PyrdxlP-dep_Trfase_small"/>
</dbReference>
<evidence type="ECO:0000313" key="8">
    <source>
        <dbReference type="Proteomes" id="UP000004703"/>
    </source>
</evidence>